<accession>A0A6S6TVT0</accession>
<sequence>MLTLETLIEFLGWSTLINFTFLLMTTLAIMFLREPIIKIHAELFNLNKEDLSRAYFNYVALYKILIIVFNLVPYIALKIIV</sequence>
<gene>
    <name evidence="3" type="ORF">HELGO_WM6965</name>
</gene>
<dbReference type="AlphaFoldDB" id="A0A6S6TVT0"/>
<evidence type="ECO:0000259" key="2">
    <source>
        <dbReference type="Pfam" id="PF21742"/>
    </source>
</evidence>
<organism evidence="3">
    <name type="scientific">uncultured Sulfurovum sp</name>
    <dbReference type="NCBI Taxonomy" id="269237"/>
    <lineage>
        <taxon>Bacteria</taxon>
        <taxon>Pseudomonadati</taxon>
        <taxon>Campylobacterota</taxon>
        <taxon>Epsilonproteobacteria</taxon>
        <taxon>Campylobacterales</taxon>
        <taxon>Sulfurovaceae</taxon>
        <taxon>Sulfurovum</taxon>
        <taxon>environmental samples</taxon>
    </lineage>
</organism>
<protein>
    <recommendedName>
        <fullName evidence="2">DUF6868 domain-containing protein</fullName>
    </recommendedName>
</protein>
<feature type="transmembrane region" description="Helical" evidence="1">
    <location>
        <begin position="54"/>
        <end position="76"/>
    </location>
</feature>
<reference evidence="3" key="1">
    <citation type="submission" date="2020-01" db="EMBL/GenBank/DDBJ databases">
        <authorList>
            <person name="Meier V. D."/>
            <person name="Meier V D."/>
        </authorList>
    </citation>
    <scope>NUCLEOTIDE SEQUENCE</scope>
    <source>
        <strain evidence="3">HLG_WM_MAG_05</strain>
    </source>
</reference>
<evidence type="ECO:0000256" key="1">
    <source>
        <dbReference type="SAM" id="Phobius"/>
    </source>
</evidence>
<proteinExistence type="predicted"/>
<feature type="transmembrane region" description="Helical" evidence="1">
    <location>
        <begin position="12"/>
        <end position="33"/>
    </location>
</feature>
<dbReference type="InterPro" id="IPR049220">
    <property type="entry name" value="DUF6868"/>
</dbReference>
<evidence type="ECO:0000313" key="3">
    <source>
        <dbReference type="EMBL" id="CAA6824812.1"/>
    </source>
</evidence>
<name>A0A6S6TVT0_9BACT</name>
<dbReference type="Pfam" id="PF21742">
    <property type="entry name" value="DUF6868"/>
    <property type="match status" value="1"/>
</dbReference>
<keyword evidence="1" id="KW-0472">Membrane</keyword>
<feature type="domain" description="DUF6868" evidence="2">
    <location>
        <begin position="3"/>
        <end position="80"/>
    </location>
</feature>
<keyword evidence="1" id="KW-0812">Transmembrane</keyword>
<keyword evidence="1" id="KW-1133">Transmembrane helix</keyword>
<dbReference type="EMBL" id="CACVAU010000079">
    <property type="protein sequence ID" value="CAA6824812.1"/>
    <property type="molecule type" value="Genomic_DNA"/>
</dbReference>